<evidence type="ECO:0000313" key="2">
    <source>
        <dbReference type="EMBL" id="GFS98185.1"/>
    </source>
</evidence>
<dbReference type="EMBL" id="BMAW01006280">
    <property type="protein sequence ID" value="GFS98185.1"/>
    <property type="molecule type" value="Genomic_DNA"/>
</dbReference>
<dbReference type="Proteomes" id="UP000887013">
    <property type="component" value="Unassembled WGS sequence"/>
</dbReference>
<gene>
    <name evidence="2" type="ORF">NPIL_236501</name>
</gene>
<evidence type="ECO:0000313" key="3">
    <source>
        <dbReference type="Proteomes" id="UP000887013"/>
    </source>
</evidence>
<accession>A0A8X6TC26</accession>
<feature type="region of interest" description="Disordered" evidence="1">
    <location>
        <begin position="83"/>
        <end position="111"/>
    </location>
</feature>
<proteinExistence type="predicted"/>
<keyword evidence="3" id="KW-1185">Reference proteome</keyword>
<name>A0A8X6TC26_NEPPI</name>
<evidence type="ECO:0000256" key="1">
    <source>
        <dbReference type="SAM" id="MobiDB-lite"/>
    </source>
</evidence>
<reference evidence="2" key="1">
    <citation type="submission" date="2020-08" db="EMBL/GenBank/DDBJ databases">
        <title>Multicomponent nature underlies the extraordinary mechanical properties of spider dragline silk.</title>
        <authorList>
            <person name="Kono N."/>
            <person name="Nakamura H."/>
            <person name="Mori M."/>
            <person name="Yoshida Y."/>
            <person name="Ohtoshi R."/>
            <person name="Malay A.D."/>
            <person name="Moran D.A.P."/>
            <person name="Tomita M."/>
            <person name="Numata K."/>
            <person name="Arakawa K."/>
        </authorList>
    </citation>
    <scope>NUCLEOTIDE SEQUENCE</scope>
</reference>
<protein>
    <submittedName>
        <fullName evidence="2">Uncharacterized protein</fullName>
    </submittedName>
</protein>
<sequence>MTGPELLARSHPTHSPFFSLSSIVVCHGSGYRHSGQVHMPQHVLRRQTMHIGTRGHTVVLVTPSFASRWDRVRPWKTEEASLEAYTDPAAFDPTLSTDQGLGPCPSSKQGG</sequence>
<comment type="caution">
    <text evidence="2">The sequence shown here is derived from an EMBL/GenBank/DDBJ whole genome shotgun (WGS) entry which is preliminary data.</text>
</comment>
<dbReference type="AlphaFoldDB" id="A0A8X6TC26"/>
<organism evidence="2 3">
    <name type="scientific">Nephila pilipes</name>
    <name type="common">Giant wood spider</name>
    <name type="synonym">Nephila maculata</name>
    <dbReference type="NCBI Taxonomy" id="299642"/>
    <lineage>
        <taxon>Eukaryota</taxon>
        <taxon>Metazoa</taxon>
        <taxon>Ecdysozoa</taxon>
        <taxon>Arthropoda</taxon>
        <taxon>Chelicerata</taxon>
        <taxon>Arachnida</taxon>
        <taxon>Araneae</taxon>
        <taxon>Araneomorphae</taxon>
        <taxon>Entelegynae</taxon>
        <taxon>Araneoidea</taxon>
        <taxon>Nephilidae</taxon>
        <taxon>Nephila</taxon>
    </lineage>
</organism>